<evidence type="ECO:0000313" key="2">
    <source>
        <dbReference type="EMBL" id="WNG48486.1"/>
    </source>
</evidence>
<dbReference type="RefSeq" id="WP_395806067.1">
    <property type="nucleotide sequence ID" value="NZ_CP043494.1"/>
</dbReference>
<evidence type="ECO:0000313" key="3">
    <source>
        <dbReference type="Proteomes" id="UP001611383"/>
    </source>
</evidence>
<reference evidence="2 3" key="1">
    <citation type="submission" date="2019-08" db="EMBL/GenBank/DDBJ databases">
        <title>Archangium and Cystobacter genomes.</title>
        <authorList>
            <person name="Chen I.-C.K."/>
            <person name="Wielgoss S."/>
        </authorList>
    </citation>
    <scope>NUCLEOTIDE SEQUENCE [LARGE SCALE GENOMIC DNA]</scope>
    <source>
        <strain evidence="2 3">Cbm 6</strain>
    </source>
</reference>
<gene>
    <name evidence="2" type="ORF">F0U60_33475</name>
</gene>
<accession>A0ABY9WZC7</accession>
<name>A0ABY9WZC7_9BACT</name>
<feature type="region of interest" description="Disordered" evidence="1">
    <location>
        <begin position="125"/>
        <end position="160"/>
    </location>
</feature>
<evidence type="ECO:0000256" key="1">
    <source>
        <dbReference type="SAM" id="MobiDB-lite"/>
    </source>
</evidence>
<organism evidence="2 3">
    <name type="scientific">Archangium minus</name>
    <dbReference type="NCBI Taxonomy" id="83450"/>
    <lineage>
        <taxon>Bacteria</taxon>
        <taxon>Pseudomonadati</taxon>
        <taxon>Myxococcota</taxon>
        <taxon>Myxococcia</taxon>
        <taxon>Myxococcales</taxon>
        <taxon>Cystobacterineae</taxon>
        <taxon>Archangiaceae</taxon>
        <taxon>Archangium</taxon>
    </lineage>
</organism>
<sequence>MTWLPSLGIASLVGAHLLAAVLGLYSSSPRVAVVQPLTGASLNGRVEIAVRADDGPTGSGVRSVEYQFGSTTGAWTPLCLDRDSMIYKGTKELAAVVEGSHPLYIRATDYSGNLRTVSVTVQVAHHPSESTENAPSADKHLSWKDAGTSDPIASKFHPRK</sequence>
<protein>
    <submittedName>
        <fullName evidence="2">Uncharacterized protein</fullName>
    </submittedName>
</protein>
<dbReference type="EMBL" id="CP043494">
    <property type="protein sequence ID" value="WNG48486.1"/>
    <property type="molecule type" value="Genomic_DNA"/>
</dbReference>
<keyword evidence="3" id="KW-1185">Reference proteome</keyword>
<dbReference type="Gene3D" id="2.60.40.10">
    <property type="entry name" value="Immunoglobulins"/>
    <property type="match status" value="1"/>
</dbReference>
<dbReference type="InterPro" id="IPR013783">
    <property type="entry name" value="Ig-like_fold"/>
</dbReference>
<proteinExistence type="predicted"/>
<dbReference type="Proteomes" id="UP001611383">
    <property type="component" value="Chromosome"/>
</dbReference>